<feature type="transmembrane region" description="Helical" evidence="1">
    <location>
        <begin position="92"/>
        <end position="109"/>
    </location>
</feature>
<name>A0ABZ0Q3U3_9LACO</name>
<sequence>MNYSTTDHLLIVILGFFVAFGPRYIPILFFSNRKIPEWFNDWMKYVPVSLFTAIVVKDIFISGSYQFVASGKLDLILASLIVIVISYWTRSMALSVVFGLVAVILLSMII</sequence>
<keyword evidence="1" id="KW-0812">Transmembrane</keyword>
<keyword evidence="1" id="KW-0472">Membrane</keyword>
<feature type="transmembrane region" description="Helical" evidence="1">
    <location>
        <begin position="42"/>
        <end position="60"/>
    </location>
</feature>
<protein>
    <submittedName>
        <fullName evidence="2">AzlD domain-containing protein</fullName>
    </submittedName>
</protein>
<dbReference type="RefSeq" id="WP_057773725.1">
    <property type="nucleotide sequence ID" value="NZ_BBIM01000045.1"/>
</dbReference>
<dbReference type="Pfam" id="PF05437">
    <property type="entry name" value="AzlD"/>
    <property type="match status" value="1"/>
</dbReference>
<evidence type="ECO:0000313" key="3">
    <source>
        <dbReference type="Proteomes" id="UP001302696"/>
    </source>
</evidence>
<dbReference type="Proteomes" id="UP001302696">
    <property type="component" value="Chromosome"/>
</dbReference>
<organism evidence="2 3">
    <name type="scientific">Pediococcus inopinatus</name>
    <dbReference type="NCBI Taxonomy" id="114090"/>
    <lineage>
        <taxon>Bacteria</taxon>
        <taxon>Bacillati</taxon>
        <taxon>Bacillota</taxon>
        <taxon>Bacilli</taxon>
        <taxon>Lactobacillales</taxon>
        <taxon>Lactobacillaceae</taxon>
        <taxon>Pediococcus</taxon>
    </lineage>
</organism>
<keyword evidence="3" id="KW-1185">Reference proteome</keyword>
<evidence type="ECO:0000256" key="1">
    <source>
        <dbReference type="SAM" id="Phobius"/>
    </source>
</evidence>
<proteinExistence type="predicted"/>
<accession>A0ABZ0Q3U3</accession>
<keyword evidence="1" id="KW-1133">Transmembrane helix</keyword>
<dbReference type="EMBL" id="CP104778">
    <property type="protein sequence ID" value="WPC21653.1"/>
    <property type="molecule type" value="Genomic_DNA"/>
</dbReference>
<feature type="transmembrane region" description="Helical" evidence="1">
    <location>
        <begin position="9"/>
        <end position="30"/>
    </location>
</feature>
<evidence type="ECO:0000313" key="2">
    <source>
        <dbReference type="EMBL" id="WPC21653.1"/>
    </source>
</evidence>
<reference evidence="3" key="1">
    <citation type="submission" date="2024-06" db="EMBL/GenBank/DDBJ databases">
        <authorList>
            <person name="Chang H.C."/>
            <person name="Mun S.Y."/>
        </authorList>
    </citation>
    <scope>NUCLEOTIDE SEQUENCE [LARGE SCALE GENOMIC DNA]</scope>
    <source>
        <strain evidence="3">KT1</strain>
    </source>
</reference>
<gene>
    <name evidence="2" type="ORF">N6G96_00050</name>
</gene>
<dbReference type="InterPro" id="IPR008407">
    <property type="entry name" value="Brnchd-chn_aa_trnsp_AzlD"/>
</dbReference>